<proteinExistence type="predicted"/>
<reference evidence="1 2" key="1">
    <citation type="submission" date="2017-10" db="EMBL/GenBank/DDBJ databases">
        <title>Draft genome of actinobacteria isolated from guarana (Paullinia cupana (Mart.) Ducke.</title>
        <authorList>
            <person name="Siqueira K.A."/>
            <person name="Liotti R.G."/>
            <person name="Mendes T.A."/>
            <person name="Soares M.A."/>
        </authorList>
    </citation>
    <scope>NUCLEOTIDE SEQUENCE [LARGE SCALE GENOMIC DNA]</scope>
    <source>
        <strain evidence="1 2">199</strain>
    </source>
</reference>
<dbReference type="Proteomes" id="UP000276379">
    <property type="component" value="Unassembled WGS sequence"/>
</dbReference>
<evidence type="ECO:0000313" key="2">
    <source>
        <dbReference type="Proteomes" id="UP000276379"/>
    </source>
</evidence>
<name>A0A3R8WNZ0_9ACTN</name>
<dbReference type="AlphaFoldDB" id="A0A3R8WNZ0"/>
<dbReference type="EMBL" id="PDES01000015">
    <property type="protein sequence ID" value="RRQ81543.1"/>
    <property type="molecule type" value="Genomic_DNA"/>
</dbReference>
<organism evidence="1 2">
    <name type="scientific">Streptomyces griseofuscus</name>
    <dbReference type="NCBI Taxonomy" id="146922"/>
    <lineage>
        <taxon>Bacteria</taxon>
        <taxon>Bacillati</taxon>
        <taxon>Actinomycetota</taxon>
        <taxon>Actinomycetes</taxon>
        <taxon>Kitasatosporales</taxon>
        <taxon>Streptomycetaceae</taxon>
        <taxon>Streptomyces</taxon>
    </lineage>
</organism>
<protein>
    <recommendedName>
        <fullName evidence="3">Cell division protein FtsK</fullName>
    </recommendedName>
</protein>
<keyword evidence="2" id="KW-1185">Reference proteome</keyword>
<gene>
    <name evidence="1" type="ORF">CQW44_30545</name>
</gene>
<dbReference type="Gene3D" id="3.40.50.300">
    <property type="entry name" value="P-loop containing nucleotide triphosphate hydrolases"/>
    <property type="match status" value="1"/>
</dbReference>
<sequence length="702" mass="75555">MATPLSTECPTLTLVPPAAETPVFKDEPAARKAAASVRTIAAHTNRIASLALLPHTARGYRQLGRRWLERYHNHYPQLIADADQAVREAAGDPGTAGRLKADADRYRAEYKQHRKTFLGRTATVAGAVAGGVGFGAVTGSLWLDLAAGLGVWGLGAFHGRDRNAVAQASTPVPPSAAQALHGPELPLRDEPPAVRETAAVLGAVDLVTALVRAGIVSEAQRSETRLVGIIQPSGPGWSATVELPGGMKASSAISRAEELASALRVKKSQVEMRADLSEEGHEGRFVLWVANDANPYGTKKVPSLLLTQQVWDFWRDGVPVGTDARGGRHVLELVWCSILLGGLPDYGKSFLARLVAAAAALDPYMTVHVATGKAGPDWVGTKQFAHSYVAGNTPEKILAFFDLLNELIADMQEIGQRLEQLSEEHPEHCPEGKLTPELAREWKRGLTLLVVDELQELLDAAAMMKIKTDDDAESKDRGRNGKEVLVETMARFVRVSRYVGGMGLFITQRPDATSVPTLLRDVCRKRACFRVKGAESSRMVLGNDAVAAGAAPHMLLDAQKGVVVIDQGGEEGHVTLKTDFMTIPEFREVCLRGRQLRIDAGTLTGFAADYGKKDTAPATTAELLSDCLTVIDADGVGRIRTKKLLELLITFWPERYQGTAEPDLQARLREAGAGGTRKLGPLDGLANPNGYFREQIAAASAR</sequence>
<dbReference type="RefSeq" id="WP_125214707.1">
    <property type="nucleotide sequence ID" value="NZ_PDES01000015.1"/>
</dbReference>
<comment type="caution">
    <text evidence="1">The sequence shown here is derived from an EMBL/GenBank/DDBJ whole genome shotgun (WGS) entry which is preliminary data.</text>
</comment>
<dbReference type="SUPFAM" id="SSF52540">
    <property type="entry name" value="P-loop containing nucleoside triphosphate hydrolases"/>
    <property type="match status" value="1"/>
</dbReference>
<evidence type="ECO:0000313" key="1">
    <source>
        <dbReference type="EMBL" id="RRQ81543.1"/>
    </source>
</evidence>
<dbReference type="InterPro" id="IPR027417">
    <property type="entry name" value="P-loop_NTPase"/>
</dbReference>
<evidence type="ECO:0008006" key="3">
    <source>
        <dbReference type="Google" id="ProtNLM"/>
    </source>
</evidence>
<accession>A0A3R8WNZ0</accession>